<evidence type="ECO:0000313" key="6">
    <source>
        <dbReference type="EMBL" id="QCT72039.1"/>
    </source>
</evidence>
<dbReference type="InterPro" id="IPR051069">
    <property type="entry name" value="ACDS_complex_subunit"/>
</dbReference>
<evidence type="ECO:0000256" key="4">
    <source>
        <dbReference type="ARBA" id="ARBA00023014"/>
    </source>
</evidence>
<dbReference type="Gene3D" id="1.10.15.40">
    <property type="entry name" value="Electron transport complex subunit B, putative Fe-S cluster"/>
    <property type="match status" value="1"/>
</dbReference>
<dbReference type="Proteomes" id="UP000218387">
    <property type="component" value="Chromosome"/>
</dbReference>
<reference evidence="6 7" key="1">
    <citation type="submission" date="2018-05" db="EMBL/GenBank/DDBJ databases">
        <title>Genome comparison of Eubacterium sp.</title>
        <authorList>
            <person name="Feng Y."/>
            <person name="Sanchez-Andrea I."/>
            <person name="Stams A.J.M."/>
            <person name="De Vos W.M."/>
        </authorList>
    </citation>
    <scope>NUCLEOTIDE SEQUENCE [LARGE SCALE GENOMIC DNA]</scope>
    <source>
        <strain evidence="6 7">YI</strain>
    </source>
</reference>
<evidence type="ECO:0000313" key="7">
    <source>
        <dbReference type="Proteomes" id="UP000218387"/>
    </source>
</evidence>
<accession>A0A4P9C906</accession>
<dbReference type="EMBL" id="CP029487">
    <property type="protein sequence ID" value="QCT72039.1"/>
    <property type="molecule type" value="Genomic_DNA"/>
</dbReference>
<sequence>MEPIYPTDIYEYLPHSNCKRCGEDNCMAFADKLSKNQANLSSCAPLRLPEQEKNRKAVEALLND</sequence>
<dbReference type="PANTHER" id="PTHR36214">
    <property type="match status" value="1"/>
</dbReference>
<keyword evidence="2" id="KW-0479">Metal-binding</keyword>
<keyword evidence="4" id="KW-0411">Iron-sulfur</keyword>
<dbReference type="GO" id="GO:0051539">
    <property type="term" value="F:4 iron, 4 sulfur cluster binding"/>
    <property type="evidence" value="ECO:0007669"/>
    <property type="project" value="UniProtKB-KW"/>
</dbReference>
<evidence type="ECO:0000256" key="2">
    <source>
        <dbReference type="ARBA" id="ARBA00022723"/>
    </source>
</evidence>
<dbReference type="GO" id="GO:0046872">
    <property type="term" value="F:metal ion binding"/>
    <property type="evidence" value="ECO:0007669"/>
    <property type="project" value="UniProtKB-KW"/>
</dbReference>
<gene>
    <name evidence="6" type="ORF">CPZ25_012110</name>
</gene>
<organism evidence="6 7">
    <name type="scientific">Eubacterium maltosivorans</name>
    <dbReference type="NCBI Taxonomy" id="2041044"/>
    <lineage>
        <taxon>Bacteria</taxon>
        <taxon>Bacillati</taxon>
        <taxon>Bacillota</taxon>
        <taxon>Clostridia</taxon>
        <taxon>Eubacteriales</taxon>
        <taxon>Eubacteriaceae</taxon>
        <taxon>Eubacterium</taxon>
    </lineage>
</organism>
<feature type="domain" description="4Fe-4S" evidence="5">
    <location>
        <begin position="1"/>
        <end position="60"/>
    </location>
</feature>
<dbReference type="PROSITE" id="PS51656">
    <property type="entry name" value="4FE4S"/>
    <property type="match status" value="1"/>
</dbReference>
<dbReference type="KEGG" id="emt:CPZ25_012110"/>
<keyword evidence="1" id="KW-0004">4Fe-4S</keyword>
<keyword evidence="3" id="KW-0408">Iron</keyword>
<dbReference type="AlphaFoldDB" id="A0A4P9C906"/>
<dbReference type="PANTHER" id="PTHR36214:SF3">
    <property type="entry name" value="ACETYL-COA DECARBONYLASE_SYNTHASE COMPLEX SUBUNIT GAMMA"/>
    <property type="match status" value="1"/>
</dbReference>
<protein>
    <recommendedName>
        <fullName evidence="5">4Fe-4S domain-containing protein</fullName>
    </recommendedName>
</protein>
<evidence type="ECO:0000256" key="1">
    <source>
        <dbReference type="ARBA" id="ARBA00022485"/>
    </source>
</evidence>
<evidence type="ECO:0000259" key="5">
    <source>
        <dbReference type="PROSITE" id="PS51656"/>
    </source>
</evidence>
<dbReference type="InterPro" id="IPR007202">
    <property type="entry name" value="4Fe-4S_dom"/>
</dbReference>
<keyword evidence="7" id="KW-1185">Reference proteome</keyword>
<dbReference type="Pfam" id="PF04060">
    <property type="entry name" value="FeS"/>
    <property type="match status" value="1"/>
</dbReference>
<evidence type="ECO:0000256" key="3">
    <source>
        <dbReference type="ARBA" id="ARBA00023004"/>
    </source>
</evidence>
<proteinExistence type="predicted"/>
<name>A0A4P9C906_EUBML</name>
<dbReference type="RefSeq" id="WP_074617848.1">
    <property type="nucleotide sequence ID" value="NZ_CABJDW020000001.1"/>
</dbReference>